<dbReference type="Pfam" id="PF03471">
    <property type="entry name" value="CorC_HlyC"/>
    <property type="match status" value="1"/>
</dbReference>
<reference evidence="12 13" key="1">
    <citation type="submission" date="2017-02" db="EMBL/GenBank/DDBJ databases">
        <authorList>
            <person name="Peterson S.W."/>
        </authorList>
    </citation>
    <scope>NUCLEOTIDE SEQUENCE [LARGE SCALE GENOMIC DNA]</scope>
    <source>
        <strain evidence="12 13">ATCC 700028</strain>
    </source>
</reference>
<evidence type="ECO:0000259" key="11">
    <source>
        <dbReference type="PROSITE" id="PS51846"/>
    </source>
</evidence>
<gene>
    <name evidence="12" type="ORF">SAMN02745174_00192</name>
</gene>
<dbReference type="EMBL" id="FUWX01000004">
    <property type="protein sequence ID" value="SJZ35377.1"/>
    <property type="molecule type" value="Genomic_DNA"/>
</dbReference>
<organism evidence="12 13">
    <name type="scientific">Cetobacterium ceti</name>
    <dbReference type="NCBI Taxonomy" id="180163"/>
    <lineage>
        <taxon>Bacteria</taxon>
        <taxon>Fusobacteriati</taxon>
        <taxon>Fusobacteriota</taxon>
        <taxon>Fusobacteriia</taxon>
        <taxon>Fusobacteriales</taxon>
        <taxon>Fusobacteriaceae</taxon>
        <taxon>Cetobacterium</taxon>
    </lineage>
</organism>
<dbReference type="PANTHER" id="PTHR22777:SF17">
    <property type="entry name" value="UPF0053 PROTEIN SLL0260"/>
    <property type="match status" value="1"/>
</dbReference>
<keyword evidence="6 8" id="KW-0472">Membrane</keyword>
<dbReference type="FunFam" id="3.10.580.10:FF:000002">
    <property type="entry name" value="Magnesium/cobalt efflux protein CorC"/>
    <property type="match status" value="1"/>
</dbReference>
<sequence length="418" mass="46752">MILLIVLSGFFSASETALTAFKSTELEEVEDESPKRGKLLRGWLRRPNEMLTGILLGNNIVNILSSSIATAVTFKVMGNSPKAIATVTIAMTIIILIFGEITPKIIAKNQASKISRIVIVPIYILSYIAKPFIKILMGVSILIGRILGVEIKDENIMITEEDIISFVNIGKEEGIIEEQEQEMIHSIVGFGETTAKEVMTPRTSMYAVEGNKTIDDIWDDMLEMGFSRIPVYDDTIDNIIGILYIKDILTYLKEGKVNTKVKAIVRKPYFVPETKCITEILGEFKSKKVHIAMVLDEYGGIGGVLTIEDLIEEIVGDIRDEYDTEDEESIHEVDGNKYEIDAMLDIETINKELGINLPESEDYESLGGLIITELGRVASVGDEVILDGLKLKVLELNKMRVSKVLIEKENKEEQWEKE</sequence>
<dbReference type="SUPFAM" id="SSF56176">
    <property type="entry name" value="FAD-binding/transporter-associated domain-like"/>
    <property type="match status" value="1"/>
</dbReference>
<dbReference type="InterPro" id="IPR000644">
    <property type="entry name" value="CBS_dom"/>
</dbReference>
<dbReference type="SUPFAM" id="SSF54631">
    <property type="entry name" value="CBS-domain pair"/>
    <property type="match status" value="1"/>
</dbReference>
<evidence type="ECO:0000256" key="7">
    <source>
        <dbReference type="PROSITE-ProRule" id="PRU00703"/>
    </source>
</evidence>
<dbReference type="InterPro" id="IPR002550">
    <property type="entry name" value="CNNM"/>
</dbReference>
<dbReference type="Gene3D" id="3.30.465.10">
    <property type="match status" value="1"/>
</dbReference>
<evidence type="ECO:0000256" key="8">
    <source>
        <dbReference type="PROSITE-ProRule" id="PRU01193"/>
    </source>
</evidence>
<dbReference type="InterPro" id="IPR046342">
    <property type="entry name" value="CBS_dom_sf"/>
</dbReference>
<evidence type="ECO:0000256" key="1">
    <source>
        <dbReference type="ARBA" id="ARBA00004141"/>
    </source>
</evidence>
<keyword evidence="13" id="KW-1185">Reference proteome</keyword>
<evidence type="ECO:0000256" key="6">
    <source>
        <dbReference type="ARBA" id="ARBA00023136"/>
    </source>
</evidence>
<protein>
    <submittedName>
        <fullName evidence="12">Putative hemolysin</fullName>
    </submittedName>
</protein>
<dbReference type="CDD" id="cd04590">
    <property type="entry name" value="CBS_pair_CorC_HlyC_assoc"/>
    <property type="match status" value="1"/>
</dbReference>
<evidence type="ECO:0000256" key="5">
    <source>
        <dbReference type="ARBA" id="ARBA00023122"/>
    </source>
</evidence>
<evidence type="ECO:0000256" key="9">
    <source>
        <dbReference type="SAM" id="Phobius"/>
    </source>
</evidence>
<keyword evidence="2 8" id="KW-0812">Transmembrane</keyword>
<comment type="subcellular location">
    <subcellularLocation>
        <location evidence="1">Membrane</location>
        <topology evidence="1">Multi-pass membrane protein</topology>
    </subcellularLocation>
</comment>
<evidence type="ECO:0000313" key="12">
    <source>
        <dbReference type="EMBL" id="SJZ35377.1"/>
    </source>
</evidence>
<dbReference type="InterPro" id="IPR005170">
    <property type="entry name" value="Transptr-assoc_dom"/>
</dbReference>
<keyword evidence="4 8" id="KW-1133">Transmembrane helix</keyword>
<dbReference type="SMART" id="SM00116">
    <property type="entry name" value="CBS"/>
    <property type="match status" value="2"/>
</dbReference>
<dbReference type="AlphaFoldDB" id="A0A1T4JZ98"/>
<feature type="transmembrane region" description="Helical" evidence="9">
    <location>
        <begin position="83"/>
        <end position="102"/>
    </location>
</feature>
<evidence type="ECO:0000256" key="3">
    <source>
        <dbReference type="ARBA" id="ARBA00022737"/>
    </source>
</evidence>
<dbReference type="InterPro" id="IPR044751">
    <property type="entry name" value="Ion_transp-like_CBS"/>
</dbReference>
<evidence type="ECO:0000313" key="13">
    <source>
        <dbReference type="Proteomes" id="UP000191153"/>
    </source>
</evidence>
<feature type="domain" description="CNNM transmembrane" evidence="11">
    <location>
        <begin position="1"/>
        <end position="180"/>
    </location>
</feature>
<dbReference type="Proteomes" id="UP000191153">
    <property type="component" value="Unassembled WGS sequence"/>
</dbReference>
<dbReference type="PANTHER" id="PTHR22777">
    <property type="entry name" value="HEMOLYSIN-RELATED"/>
    <property type="match status" value="1"/>
</dbReference>
<dbReference type="GO" id="GO:0050660">
    <property type="term" value="F:flavin adenine dinucleotide binding"/>
    <property type="evidence" value="ECO:0007669"/>
    <property type="project" value="InterPro"/>
</dbReference>
<dbReference type="Gene3D" id="3.10.580.10">
    <property type="entry name" value="CBS-domain"/>
    <property type="match status" value="1"/>
</dbReference>
<name>A0A1T4JZ98_9FUSO</name>
<keyword evidence="3" id="KW-0677">Repeat</keyword>
<dbReference type="GO" id="GO:0005886">
    <property type="term" value="C:plasma membrane"/>
    <property type="evidence" value="ECO:0007669"/>
    <property type="project" value="TreeGrafter"/>
</dbReference>
<keyword evidence="5 7" id="KW-0129">CBS domain</keyword>
<feature type="transmembrane region" description="Helical" evidence="9">
    <location>
        <begin position="114"/>
        <end position="133"/>
    </location>
</feature>
<dbReference type="PROSITE" id="PS51846">
    <property type="entry name" value="CNNM"/>
    <property type="match status" value="1"/>
</dbReference>
<evidence type="ECO:0000256" key="2">
    <source>
        <dbReference type="ARBA" id="ARBA00022692"/>
    </source>
</evidence>
<dbReference type="SMART" id="SM01091">
    <property type="entry name" value="CorC_HlyC"/>
    <property type="match status" value="1"/>
</dbReference>
<evidence type="ECO:0000256" key="4">
    <source>
        <dbReference type="ARBA" id="ARBA00022989"/>
    </source>
</evidence>
<feature type="domain" description="CBS" evidence="10">
    <location>
        <begin position="264"/>
        <end position="321"/>
    </location>
</feature>
<accession>A0A1T4JZ98</accession>
<dbReference type="STRING" id="180163.SAMN02745174_00192"/>
<evidence type="ECO:0000259" key="10">
    <source>
        <dbReference type="PROSITE" id="PS51371"/>
    </source>
</evidence>
<proteinExistence type="predicted"/>
<dbReference type="Pfam" id="PF01595">
    <property type="entry name" value="CNNM"/>
    <property type="match status" value="1"/>
</dbReference>
<dbReference type="Pfam" id="PF00571">
    <property type="entry name" value="CBS"/>
    <property type="match status" value="2"/>
</dbReference>
<feature type="domain" description="CBS" evidence="10">
    <location>
        <begin position="199"/>
        <end position="261"/>
    </location>
</feature>
<dbReference type="PROSITE" id="PS51371">
    <property type="entry name" value="CBS"/>
    <property type="match status" value="2"/>
</dbReference>
<dbReference type="InterPro" id="IPR016169">
    <property type="entry name" value="FAD-bd_PCMH_sub2"/>
</dbReference>
<dbReference type="InterPro" id="IPR036318">
    <property type="entry name" value="FAD-bd_PCMH-like_sf"/>
</dbReference>